<gene>
    <name evidence="1" type="ORF">TbgDal_X16960</name>
</gene>
<name>D0A035_TRYB9</name>
<sequence length="99" mass="11243">MCVVLSLSPPVLFIPHSVSVFFVPNFTPPHHTHTSVRGELEPSTVTLHQDHSPSQLLQQSKRRVLQWQNIQENVPPPLAYEHAIGRTDKLVKTPHRESL</sequence>
<accession>D0A035</accession>
<evidence type="ECO:0000313" key="2">
    <source>
        <dbReference type="Proteomes" id="UP000002316"/>
    </source>
</evidence>
<dbReference type="AlphaFoldDB" id="D0A035"/>
<protein>
    <submittedName>
        <fullName evidence="1">Uncharacterized protein</fullName>
    </submittedName>
</protein>
<dbReference type="Proteomes" id="UP000002316">
    <property type="component" value="Chromosome 10"/>
</dbReference>
<organism evidence="1 2">
    <name type="scientific">Trypanosoma brucei gambiense (strain MHOM/CI/86/DAL972)</name>
    <dbReference type="NCBI Taxonomy" id="679716"/>
    <lineage>
        <taxon>Eukaryota</taxon>
        <taxon>Discoba</taxon>
        <taxon>Euglenozoa</taxon>
        <taxon>Kinetoplastea</taxon>
        <taxon>Metakinetoplastina</taxon>
        <taxon>Trypanosomatida</taxon>
        <taxon>Trypanosomatidae</taxon>
        <taxon>Trypanosoma</taxon>
    </lineage>
</organism>
<dbReference type="GeneID" id="23864927"/>
<proteinExistence type="predicted"/>
<dbReference type="KEGG" id="tbg:TbgDal_X16960"/>
<evidence type="ECO:0000313" key="1">
    <source>
        <dbReference type="EMBL" id="CBH16593.1"/>
    </source>
</evidence>
<dbReference type="EMBL" id="FN554973">
    <property type="protein sequence ID" value="CBH16593.1"/>
    <property type="molecule type" value="Genomic_DNA"/>
</dbReference>
<dbReference type="RefSeq" id="XP_011778857.1">
    <property type="nucleotide sequence ID" value="XM_011780555.1"/>
</dbReference>
<reference evidence="2" key="1">
    <citation type="journal article" date="2010" name="PLoS Negl. Trop. Dis.">
        <title>The genome sequence of Trypanosoma brucei gambiense, causative agent of chronic human african trypanosomiasis.</title>
        <authorList>
            <person name="Jackson A.P."/>
            <person name="Sanders M."/>
            <person name="Berry A."/>
            <person name="McQuillan J."/>
            <person name="Aslett M.A."/>
            <person name="Quail M.A."/>
            <person name="Chukualim B."/>
            <person name="Capewell P."/>
            <person name="MacLeod A."/>
            <person name="Melville S.E."/>
            <person name="Gibson W."/>
            <person name="Barry J.D."/>
            <person name="Berriman M."/>
            <person name="Hertz-Fowler C."/>
        </authorList>
    </citation>
    <scope>NUCLEOTIDE SEQUENCE [LARGE SCALE GENOMIC DNA]</scope>
    <source>
        <strain evidence="2">MHOM/CI/86/DAL972</strain>
    </source>
</reference>